<evidence type="ECO:0000313" key="4">
    <source>
        <dbReference type="Proteomes" id="UP000287865"/>
    </source>
</evidence>
<protein>
    <recommendedName>
        <fullName evidence="5">CBS domain protein</fullName>
    </recommendedName>
</protein>
<proteinExistence type="predicted"/>
<evidence type="ECO:0008006" key="5">
    <source>
        <dbReference type="Google" id="ProtNLM"/>
    </source>
</evidence>
<dbReference type="EMBL" id="QLMD01000001">
    <property type="protein sequence ID" value="RAK01557.1"/>
    <property type="molecule type" value="Genomic_DNA"/>
</dbReference>
<sequence>MSQYNSLRWQDSAAARATKAPVLNIHTQQPRVLWSDNAAEVASSLLVNAPVHVHTSTQLSQADAVLDGVNQRFALVLDAQDQLVGVLASRDLHGRKAVKKATELGVAHDELSVDYLMQPINRLPVITQAQLNRARVGDVVATLQKSGQDFLLVQHQGEMVAIVAALTIVERTGESVQIRHHTESFADIIYAIRHGEEIE</sequence>
<dbReference type="Proteomes" id="UP000287865">
    <property type="component" value="Unassembled WGS sequence"/>
</dbReference>
<keyword evidence="4" id="KW-1185">Reference proteome</keyword>
<dbReference type="SUPFAM" id="SSF54631">
    <property type="entry name" value="CBS-domain pair"/>
    <property type="match status" value="1"/>
</dbReference>
<dbReference type="RefSeq" id="WP_111568047.1">
    <property type="nucleotide sequence ID" value="NZ_PIPK01000001.1"/>
</dbReference>
<dbReference type="EMBL" id="PIPK01000001">
    <property type="protein sequence ID" value="RUO28392.1"/>
    <property type="molecule type" value="Genomic_DNA"/>
</dbReference>
<evidence type="ECO:0000313" key="2">
    <source>
        <dbReference type="EMBL" id="RUO28392.1"/>
    </source>
</evidence>
<dbReference type="Proteomes" id="UP000249203">
    <property type="component" value="Unassembled WGS sequence"/>
</dbReference>
<accession>A0A327X3N1</accession>
<dbReference type="InterPro" id="IPR046342">
    <property type="entry name" value="CBS_dom_sf"/>
</dbReference>
<reference evidence="2 4" key="1">
    <citation type="journal article" date="2018" name="Front. Microbiol.">
        <title>Genome-Based Analysis Reveals the Taxonomy and Diversity of the Family Idiomarinaceae.</title>
        <authorList>
            <person name="Liu Y."/>
            <person name="Lai Q."/>
            <person name="Shao Z."/>
        </authorList>
    </citation>
    <scope>NUCLEOTIDE SEQUENCE [LARGE SCALE GENOMIC DNA]</scope>
    <source>
        <strain evidence="2 4">CF12-14</strain>
    </source>
</reference>
<evidence type="ECO:0000313" key="3">
    <source>
        <dbReference type="Proteomes" id="UP000249203"/>
    </source>
</evidence>
<name>A0A327X3N1_9GAMM</name>
<evidence type="ECO:0000313" key="1">
    <source>
        <dbReference type="EMBL" id="RAK01557.1"/>
    </source>
</evidence>
<dbReference type="Gene3D" id="3.10.580.10">
    <property type="entry name" value="CBS-domain"/>
    <property type="match status" value="1"/>
</dbReference>
<dbReference type="AlphaFoldDB" id="A0A327X3N1"/>
<organism evidence="1 3">
    <name type="scientific">Aliidiomarina maris</name>
    <dbReference type="NCBI Taxonomy" id="531312"/>
    <lineage>
        <taxon>Bacteria</taxon>
        <taxon>Pseudomonadati</taxon>
        <taxon>Pseudomonadota</taxon>
        <taxon>Gammaproteobacteria</taxon>
        <taxon>Alteromonadales</taxon>
        <taxon>Idiomarinaceae</taxon>
        <taxon>Aliidiomarina</taxon>
    </lineage>
</organism>
<dbReference type="OrthoDB" id="6238083at2"/>
<comment type="caution">
    <text evidence="1">The sequence shown here is derived from an EMBL/GenBank/DDBJ whole genome shotgun (WGS) entry which is preliminary data.</text>
</comment>
<reference evidence="1 3" key="2">
    <citation type="submission" date="2018-06" db="EMBL/GenBank/DDBJ databases">
        <title>Genomic Encyclopedia of Type Strains, Phase III (KMG-III): the genomes of soil and plant-associated and newly described type strains.</title>
        <authorList>
            <person name="Whitman W."/>
        </authorList>
    </citation>
    <scope>NUCLEOTIDE SEQUENCE [LARGE SCALE GENOMIC DNA]</scope>
    <source>
        <strain evidence="1 3">CGMCC 1.15366</strain>
    </source>
</reference>
<gene>
    <name evidence="1" type="ORF">B0I24_101180</name>
    <name evidence="2" type="ORF">CWE07_00875</name>
</gene>